<sequence>QLFRSGKTQHFSVDPNVKIYSTSGRAGIHTREDHSVDPDEVDLGLDSIFIEVPRPPSPEAMFSIFQGSHKEFRSRPVGSHPLWGHHLWNSVLLIAS</sequence>
<feature type="non-terminal residue" evidence="1">
    <location>
        <position position="1"/>
    </location>
</feature>
<gene>
    <name evidence="1" type="ORF">C8R41DRAFT_839596</name>
</gene>
<organism evidence="1 2">
    <name type="scientific">Lentinula lateritia</name>
    <dbReference type="NCBI Taxonomy" id="40482"/>
    <lineage>
        <taxon>Eukaryota</taxon>
        <taxon>Fungi</taxon>
        <taxon>Dikarya</taxon>
        <taxon>Basidiomycota</taxon>
        <taxon>Agaricomycotina</taxon>
        <taxon>Agaricomycetes</taxon>
        <taxon>Agaricomycetidae</taxon>
        <taxon>Agaricales</taxon>
        <taxon>Marasmiineae</taxon>
        <taxon>Omphalotaceae</taxon>
        <taxon>Lentinula</taxon>
    </lineage>
</organism>
<dbReference type="EMBL" id="JANVFT010000054">
    <property type="protein sequence ID" value="KAJ4484425.1"/>
    <property type="molecule type" value="Genomic_DNA"/>
</dbReference>
<evidence type="ECO:0000313" key="1">
    <source>
        <dbReference type="EMBL" id="KAJ4484425.1"/>
    </source>
</evidence>
<reference evidence="1" key="1">
    <citation type="submission" date="2022-08" db="EMBL/GenBank/DDBJ databases">
        <title>A Global Phylogenomic Analysis of the Shiitake Genus Lentinula.</title>
        <authorList>
            <consortium name="DOE Joint Genome Institute"/>
            <person name="Sierra-Patev S."/>
            <person name="Min B."/>
            <person name="Naranjo-Ortiz M."/>
            <person name="Looney B."/>
            <person name="Konkel Z."/>
            <person name="Slot J.C."/>
            <person name="Sakamoto Y."/>
            <person name="Steenwyk J.L."/>
            <person name="Rokas A."/>
            <person name="Carro J."/>
            <person name="Camarero S."/>
            <person name="Ferreira P."/>
            <person name="Molpeceres G."/>
            <person name="Ruiz-Duenas F.J."/>
            <person name="Serrano A."/>
            <person name="Henrissat B."/>
            <person name="Drula E."/>
            <person name="Hughes K.W."/>
            <person name="Mata J.L."/>
            <person name="Ishikawa N.K."/>
            <person name="Vargas-Isla R."/>
            <person name="Ushijima S."/>
            <person name="Smith C.A."/>
            <person name="Ahrendt S."/>
            <person name="Andreopoulos W."/>
            <person name="He G."/>
            <person name="Labutti K."/>
            <person name="Lipzen A."/>
            <person name="Ng V."/>
            <person name="Riley R."/>
            <person name="Sandor L."/>
            <person name="Barry K."/>
            <person name="Martinez A.T."/>
            <person name="Xiao Y."/>
            <person name="Gibbons J.G."/>
            <person name="Terashima K."/>
            <person name="Grigoriev I.V."/>
            <person name="Hibbett D.S."/>
        </authorList>
    </citation>
    <scope>NUCLEOTIDE SEQUENCE</scope>
    <source>
        <strain evidence="1">RHP3577 ss4</strain>
    </source>
</reference>
<proteinExistence type="predicted"/>
<name>A0ABQ8VB91_9AGAR</name>
<protein>
    <submittedName>
        <fullName evidence="1">Uncharacterized protein</fullName>
    </submittedName>
</protein>
<evidence type="ECO:0000313" key="2">
    <source>
        <dbReference type="Proteomes" id="UP001150217"/>
    </source>
</evidence>
<comment type="caution">
    <text evidence="1">The sequence shown here is derived from an EMBL/GenBank/DDBJ whole genome shotgun (WGS) entry which is preliminary data.</text>
</comment>
<dbReference type="Proteomes" id="UP001150217">
    <property type="component" value="Unassembled WGS sequence"/>
</dbReference>
<keyword evidence="2" id="KW-1185">Reference proteome</keyword>
<accession>A0ABQ8VB91</accession>